<dbReference type="EMBL" id="KN822263">
    <property type="protein sequence ID" value="KIM51357.1"/>
    <property type="molecule type" value="Genomic_DNA"/>
</dbReference>
<reference evidence="2" key="2">
    <citation type="submission" date="2015-01" db="EMBL/GenBank/DDBJ databases">
        <title>Evolutionary Origins and Diversification of the Mycorrhizal Mutualists.</title>
        <authorList>
            <consortium name="DOE Joint Genome Institute"/>
            <consortium name="Mycorrhizal Genomics Consortium"/>
            <person name="Kohler A."/>
            <person name="Kuo A."/>
            <person name="Nagy L.G."/>
            <person name="Floudas D."/>
            <person name="Copeland A."/>
            <person name="Barry K.W."/>
            <person name="Cichocki N."/>
            <person name="Veneault-Fourrey C."/>
            <person name="LaButti K."/>
            <person name="Lindquist E.A."/>
            <person name="Lipzen A."/>
            <person name="Lundell T."/>
            <person name="Morin E."/>
            <person name="Murat C."/>
            <person name="Riley R."/>
            <person name="Ohm R."/>
            <person name="Sun H."/>
            <person name="Tunlid A."/>
            <person name="Henrissat B."/>
            <person name="Grigoriev I.V."/>
            <person name="Hibbett D.S."/>
            <person name="Martin F."/>
        </authorList>
    </citation>
    <scope>NUCLEOTIDE SEQUENCE [LARGE SCALE GENOMIC DNA]</scope>
    <source>
        <strain evidence="2">Foug A</strain>
    </source>
</reference>
<gene>
    <name evidence="1" type="ORF">SCLCIDRAFT_652282</name>
</gene>
<accession>A0A0C2ZEI7</accession>
<dbReference type="InParanoid" id="A0A0C2ZEI7"/>
<sequence length="79" mass="9122">MEERSSHFHKHLAVSVALYQGQPILTKEYLLMIIDSCYNPREKGLFLLGINSTFRACLIRSNCRYEVLDTTTPKLISMD</sequence>
<dbReference type="AlphaFoldDB" id="A0A0C2ZEI7"/>
<name>A0A0C2ZEI7_9AGAM</name>
<evidence type="ECO:0000313" key="2">
    <source>
        <dbReference type="Proteomes" id="UP000053989"/>
    </source>
</evidence>
<dbReference type="Proteomes" id="UP000053989">
    <property type="component" value="Unassembled WGS sequence"/>
</dbReference>
<keyword evidence="2" id="KW-1185">Reference proteome</keyword>
<proteinExistence type="predicted"/>
<reference evidence="1 2" key="1">
    <citation type="submission" date="2014-04" db="EMBL/GenBank/DDBJ databases">
        <authorList>
            <consortium name="DOE Joint Genome Institute"/>
            <person name="Kuo A."/>
            <person name="Kohler A."/>
            <person name="Nagy L.G."/>
            <person name="Floudas D."/>
            <person name="Copeland A."/>
            <person name="Barry K.W."/>
            <person name="Cichocki N."/>
            <person name="Veneault-Fourrey C."/>
            <person name="LaButti K."/>
            <person name="Lindquist E.A."/>
            <person name="Lipzen A."/>
            <person name="Lundell T."/>
            <person name="Morin E."/>
            <person name="Murat C."/>
            <person name="Sun H."/>
            <person name="Tunlid A."/>
            <person name="Henrissat B."/>
            <person name="Grigoriev I.V."/>
            <person name="Hibbett D.S."/>
            <person name="Martin F."/>
            <person name="Nordberg H.P."/>
            <person name="Cantor M.N."/>
            <person name="Hua S.X."/>
        </authorList>
    </citation>
    <scope>NUCLEOTIDE SEQUENCE [LARGE SCALE GENOMIC DNA]</scope>
    <source>
        <strain evidence="1 2">Foug A</strain>
    </source>
</reference>
<protein>
    <submittedName>
        <fullName evidence="1">Uncharacterized protein</fullName>
    </submittedName>
</protein>
<evidence type="ECO:0000313" key="1">
    <source>
        <dbReference type="EMBL" id="KIM51357.1"/>
    </source>
</evidence>
<dbReference type="HOGENOM" id="CLU_2607403_0_0_1"/>
<organism evidence="1 2">
    <name type="scientific">Scleroderma citrinum Foug A</name>
    <dbReference type="NCBI Taxonomy" id="1036808"/>
    <lineage>
        <taxon>Eukaryota</taxon>
        <taxon>Fungi</taxon>
        <taxon>Dikarya</taxon>
        <taxon>Basidiomycota</taxon>
        <taxon>Agaricomycotina</taxon>
        <taxon>Agaricomycetes</taxon>
        <taxon>Agaricomycetidae</taxon>
        <taxon>Boletales</taxon>
        <taxon>Sclerodermatineae</taxon>
        <taxon>Sclerodermataceae</taxon>
        <taxon>Scleroderma</taxon>
    </lineage>
</organism>